<evidence type="ECO:0000256" key="4">
    <source>
        <dbReference type="ARBA" id="ARBA00023125"/>
    </source>
</evidence>
<feature type="domain" description="OmpR/PhoB-type" evidence="9">
    <location>
        <begin position="129"/>
        <end position="227"/>
    </location>
</feature>
<evidence type="ECO:0000256" key="1">
    <source>
        <dbReference type="ARBA" id="ARBA00022553"/>
    </source>
</evidence>
<dbReference type="SMART" id="SM00862">
    <property type="entry name" value="Trans_reg_C"/>
    <property type="match status" value="1"/>
</dbReference>
<dbReference type="RefSeq" id="WP_012031219.1">
    <property type="nucleotide sequence ID" value="NC_009446.1"/>
</dbReference>
<keyword evidence="2" id="KW-0902">Two-component regulatory system</keyword>
<dbReference type="KEGG" id="dno:DNO_0903"/>
<evidence type="ECO:0000256" key="2">
    <source>
        <dbReference type="ARBA" id="ARBA00023012"/>
    </source>
</evidence>
<dbReference type="Gene3D" id="6.10.250.690">
    <property type="match status" value="1"/>
</dbReference>
<dbReference type="EMBL" id="CP000513">
    <property type="protein sequence ID" value="ABQ13398.1"/>
    <property type="molecule type" value="Genomic_DNA"/>
</dbReference>
<dbReference type="Gene3D" id="1.10.10.10">
    <property type="entry name" value="Winged helix-like DNA-binding domain superfamily/Winged helix DNA-binding domain"/>
    <property type="match status" value="1"/>
</dbReference>
<dbReference type="GO" id="GO:0000156">
    <property type="term" value="F:phosphorelay response regulator activity"/>
    <property type="evidence" value="ECO:0007669"/>
    <property type="project" value="TreeGrafter"/>
</dbReference>
<name>A5EY83_DICNV</name>
<dbReference type="InterPro" id="IPR016032">
    <property type="entry name" value="Sig_transdc_resp-reg_C-effctor"/>
</dbReference>
<evidence type="ECO:0000256" key="3">
    <source>
        <dbReference type="ARBA" id="ARBA00023015"/>
    </source>
</evidence>
<evidence type="ECO:0000256" key="5">
    <source>
        <dbReference type="ARBA" id="ARBA00023163"/>
    </source>
</evidence>
<dbReference type="Pfam" id="PF00486">
    <property type="entry name" value="Trans_reg_C"/>
    <property type="match status" value="1"/>
</dbReference>
<evidence type="ECO:0000256" key="6">
    <source>
        <dbReference type="PROSITE-ProRule" id="PRU00169"/>
    </source>
</evidence>
<protein>
    <submittedName>
        <fullName evidence="10">Two component phosphate response regulator PhoB</fullName>
    </submittedName>
</protein>
<keyword evidence="1 6" id="KW-0597">Phosphoprotein</keyword>
<dbReference type="Proteomes" id="UP000000248">
    <property type="component" value="Chromosome"/>
</dbReference>
<dbReference type="InterPro" id="IPR001789">
    <property type="entry name" value="Sig_transdc_resp-reg_receiver"/>
</dbReference>
<evidence type="ECO:0000259" key="9">
    <source>
        <dbReference type="PROSITE" id="PS51755"/>
    </source>
</evidence>
<dbReference type="Gene3D" id="3.40.50.2300">
    <property type="match status" value="1"/>
</dbReference>
<dbReference type="eggNOG" id="COG0745">
    <property type="taxonomic scope" value="Bacteria"/>
</dbReference>
<keyword evidence="5" id="KW-0804">Transcription</keyword>
<evidence type="ECO:0000256" key="7">
    <source>
        <dbReference type="PROSITE-ProRule" id="PRU01091"/>
    </source>
</evidence>
<dbReference type="InterPro" id="IPR001867">
    <property type="entry name" value="OmpR/PhoB-type_DNA-bd"/>
</dbReference>
<reference evidence="10 11" key="1">
    <citation type="journal article" date="2007" name="Nat. Biotechnol.">
        <title>Genome sequence and identification of candidate vaccine antigens from the animal pathogen Dichelobacter nodosus.</title>
        <authorList>
            <person name="Myers G.S."/>
            <person name="Parker D."/>
            <person name="Al-Hasani K."/>
            <person name="Kennan R.M."/>
            <person name="Seemann T."/>
            <person name="Ren Q."/>
            <person name="Badger J.H."/>
            <person name="Selengut J.D."/>
            <person name="Deboy R.T."/>
            <person name="Tettelin H."/>
            <person name="Boyce J.D."/>
            <person name="McCarl V.P."/>
            <person name="Han X."/>
            <person name="Nelson W.C."/>
            <person name="Madupu R."/>
            <person name="Mohamoud Y."/>
            <person name="Holley T."/>
            <person name="Fedorova N."/>
            <person name="Khouri H."/>
            <person name="Bottomley S.P."/>
            <person name="Whittington R.J."/>
            <person name="Adler B."/>
            <person name="Songer J.G."/>
            <person name="Rood J.I."/>
            <person name="Paulsen I.T."/>
        </authorList>
    </citation>
    <scope>NUCLEOTIDE SEQUENCE [LARGE SCALE GENOMIC DNA]</scope>
    <source>
        <strain evidence="10 11">VCS1703A</strain>
    </source>
</reference>
<dbReference type="GO" id="GO:0000976">
    <property type="term" value="F:transcription cis-regulatory region binding"/>
    <property type="evidence" value="ECO:0007669"/>
    <property type="project" value="TreeGrafter"/>
</dbReference>
<dbReference type="SMART" id="SM00448">
    <property type="entry name" value="REC"/>
    <property type="match status" value="1"/>
</dbReference>
<dbReference type="PANTHER" id="PTHR48111">
    <property type="entry name" value="REGULATOR OF RPOS"/>
    <property type="match status" value="1"/>
</dbReference>
<proteinExistence type="predicted"/>
<dbReference type="OrthoDB" id="9802426at2"/>
<dbReference type="InterPro" id="IPR039420">
    <property type="entry name" value="WalR-like"/>
</dbReference>
<organism evidence="10 11">
    <name type="scientific">Dichelobacter nodosus (strain VCS1703A)</name>
    <dbReference type="NCBI Taxonomy" id="246195"/>
    <lineage>
        <taxon>Bacteria</taxon>
        <taxon>Pseudomonadati</taxon>
        <taxon>Pseudomonadota</taxon>
        <taxon>Gammaproteobacteria</taxon>
        <taxon>Cardiobacteriales</taxon>
        <taxon>Cardiobacteriaceae</taxon>
        <taxon>Dichelobacter</taxon>
    </lineage>
</organism>
<dbReference type="Pfam" id="PF00072">
    <property type="entry name" value="Response_reg"/>
    <property type="match status" value="1"/>
</dbReference>
<keyword evidence="11" id="KW-1185">Reference proteome</keyword>
<evidence type="ECO:0000313" key="10">
    <source>
        <dbReference type="EMBL" id="ABQ13398.1"/>
    </source>
</evidence>
<dbReference type="AlphaFoldDB" id="A5EY83"/>
<dbReference type="InterPro" id="IPR036388">
    <property type="entry name" value="WH-like_DNA-bd_sf"/>
</dbReference>
<dbReference type="GO" id="GO:0032993">
    <property type="term" value="C:protein-DNA complex"/>
    <property type="evidence" value="ECO:0007669"/>
    <property type="project" value="TreeGrafter"/>
</dbReference>
<keyword evidence="4 7" id="KW-0238">DNA-binding</keyword>
<evidence type="ECO:0000313" key="11">
    <source>
        <dbReference type="Proteomes" id="UP000000248"/>
    </source>
</evidence>
<feature type="DNA-binding region" description="OmpR/PhoB-type" evidence="7">
    <location>
        <begin position="129"/>
        <end position="227"/>
    </location>
</feature>
<feature type="modified residue" description="4-aspartylphosphate" evidence="6">
    <location>
        <position position="52"/>
    </location>
</feature>
<dbReference type="GO" id="GO:0006355">
    <property type="term" value="P:regulation of DNA-templated transcription"/>
    <property type="evidence" value="ECO:0007669"/>
    <property type="project" value="InterPro"/>
</dbReference>
<dbReference type="PANTHER" id="PTHR48111:SF1">
    <property type="entry name" value="TWO-COMPONENT RESPONSE REGULATOR ORR33"/>
    <property type="match status" value="1"/>
</dbReference>
<dbReference type="PROSITE" id="PS51755">
    <property type="entry name" value="OMPR_PHOB"/>
    <property type="match status" value="1"/>
</dbReference>
<sequence length="229" mass="26778">MKKRILLVEDEPAIQQLLLYGLQDQYQCIEAGTLAQAKTILQQQIPDLVLLDWMLPDGSGIKILEDLRKIETLRYLPVIMLTARADERDIIKGLDYGADDYLTKPFSMAELQSRIKALFRRMPESEEEQSCLSWEDITMNLLTYEVFFQDKLLKLNRREFQLLECFLRHPNKVLSREQLLDFAWQGEEDIGDRAVDVAIRRLRKAFENIDEQLPVMSIRGIGYRLGQKN</sequence>
<accession>A5EY83</accession>
<dbReference type="InterPro" id="IPR011006">
    <property type="entry name" value="CheY-like_superfamily"/>
</dbReference>
<feature type="domain" description="Response regulatory" evidence="8">
    <location>
        <begin position="4"/>
        <end position="119"/>
    </location>
</feature>
<dbReference type="GO" id="GO:0005829">
    <property type="term" value="C:cytosol"/>
    <property type="evidence" value="ECO:0007669"/>
    <property type="project" value="TreeGrafter"/>
</dbReference>
<dbReference type="CDD" id="cd00383">
    <property type="entry name" value="trans_reg_C"/>
    <property type="match status" value="1"/>
</dbReference>
<dbReference type="PROSITE" id="PS50110">
    <property type="entry name" value="RESPONSE_REGULATORY"/>
    <property type="match status" value="1"/>
</dbReference>
<gene>
    <name evidence="10" type="ordered locus">DNO_0903</name>
</gene>
<dbReference type="SUPFAM" id="SSF52172">
    <property type="entry name" value="CheY-like"/>
    <property type="match status" value="1"/>
</dbReference>
<dbReference type="STRING" id="246195.DNO_0903"/>
<evidence type="ECO:0000259" key="8">
    <source>
        <dbReference type="PROSITE" id="PS50110"/>
    </source>
</evidence>
<dbReference type="HOGENOM" id="CLU_000445_30_4_6"/>
<dbReference type="SUPFAM" id="SSF46894">
    <property type="entry name" value="C-terminal effector domain of the bipartite response regulators"/>
    <property type="match status" value="1"/>
</dbReference>
<keyword evidence="3" id="KW-0805">Transcription regulation</keyword>